<proteinExistence type="predicted"/>
<accession>A0ABR9QHA5</accession>
<dbReference type="Gene3D" id="3.10.450.150">
    <property type="entry name" value="enterococcus faecalis protein"/>
    <property type="match status" value="1"/>
</dbReference>
<dbReference type="EMBL" id="JADCLJ010000018">
    <property type="protein sequence ID" value="MBE4907875.1"/>
    <property type="molecule type" value="Genomic_DNA"/>
</dbReference>
<sequence>MFESNKLYYMTSAVAEELDEEHQVYIVNYIRYHQEQLTDYLQVFEFYIEDNKQWLIQRQEEPNRETTILVQLNNKKPINRIIWVMDQGDRSCNVPFSGRLLI</sequence>
<name>A0ABR9QHA5_9BACI</name>
<keyword evidence="2" id="KW-1185">Reference proteome</keyword>
<dbReference type="Proteomes" id="UP001516662">
    <property type="component" value="Unassembled WGS sequence"/>
</dbReference>
<dbReference type="RefSeq" id="WP_193535349.1">
    <property type="nucleotide sequence ID" value="NZ_JADCLJ010000018.1"/>
</dbReference>
<gene>
    <name evidence="1" type="ORF">IMZ08_07385</name>
</gene>
<comment type="caution">
    <text evidence="1">The sequence shown here is derived from an EMBL/GenBank/DDBJ whole genome shotgun (WGS) entry which is preliminary data.</text>
</comment>
<evidence type="ECO:0000313" key="2">
    <source>
        <dbReference type="Proteomes" id="UP001516662"/>
    </source>
</evidence>
<reference evidence="1 2" key="1">
    <citation type="submission" date="2020-10" db="EMBL/GenBank/DDBJ databases">
        <title>Bacillus sp. HD4P25, an endophyte from a halophyte.</title>
        <authorList>
            <person name="Sun J.-Q."/>
        </authorList>
    </citation>
    <scope>NUCLEOTIDE SEQUENCE [LARGE SCALE GENOMIC DNA]</scope>
    <source>
        <strain evidence="1 2">YIM 93174</strain>
    </source>
</reference>
<protein>
    <submittedName>
        <fullName evidence="1">Uncharacterized protein</fullName>
    </submittedName>
</protein>
<organism evidence="1 2">
    <name type="scientific">Litchfieldia luteola</name>
    <dbReference type="NCBI Taxonomy" id="682179"/>
    <lineage>
        <taxon>Bacteria</taxon>
        <taxon>Bacillati</taxon>
        <taxon>Bacillota</taxon>
        <taxon>Bacilli</taxon>
        <taxon>Bacillales</taxon>
        <taxon>Bacillaceae</taxon>
        <taxon>Litchfieldia</taxon>
    </lineage>
</organism>
<evidence type="ECO:0000313" key="1">
    <source>
        <dbReference type="EMBL" id="MBE4907875.1"/>
    </source>
</evidence>